<keyword evidence="1" id="KW-1133">Transmembrane helix</keyword>
<accession>F0RMX4</accession>
<evidence type="ECO:0000313" key="2">
    <source>
        <dbReference type="EMBL" id="ADY26116.1"/>
    </source>
</evidence>
<keyword evidence="1" id="KW-0812">Transmembrane</keyword>
<dbReference type="Proteomes" id="UP000007718">
    <property type="component" value="Chromosome"/>
</dbReference>
<feature type="transmembrane region" description="Helical" evidence="1">
    <location>
        <begin position="172"/>
        <end position="192"/>
    </location>
</feature>
<dbReference type="HOGENOM" id="CLU_859755_0_0_0"/>
<feature type="transmembrane region" description="Helical" evidence="1">
    <location>
        <begin position="267"/>
        <end position="287"/>
    </location>
</feature>
<sequence length="323" mass="34597">MPPPTVEQYLSNCFEAALQDERADRCEDLGLEPRPYELNHTLIKGAGAERRVILYRHDLSELRATAAEPPPLPPYHYQGAELRQVLAERQGKALTDCAQGLSTIAGKMPVYPELLGQLPNCQNLYGASPTLHTDGLRWTEAGLELTAPLADGSSFRWPTAQRPGLPPEYRRGLHWLAGLLLGGALGVALGWLARTWGTEPRGGLARLGQPLASLTLLLGLLTAPLTLPNLTFLGEASMTMFPMLMFGTLPALCVVTLVLAGMALSAAGLWSLLLTPFLAGGLLGLLWSGLPFAQALTLGAALGLPLGGWLGGHIKENFHKIPK</sequence>
<organism evidence="2 3">
    <name type="scientific">Deinococcus proteolyticus (strain ATCC 35074 / DSM 20540 / JCM 6276 / NBRC 101906 / NCIMB 13154 / VKM Ac-1939 / CCM 2703 / MRP)</name>
    <dbReference type="NCBI Taxonomy" id="693977"/>
    <lineage>
        <taxon>Bacteria</taxon>
        <taxon>Thermotogati</taxon>
        <taxon>Deinococcota</taxon>
        <taxon>Deinococci</taxon>
        <taxon>Deinococcales</taxon>
        <taxon>Deinococcaceae</taxon>
        <taxon>Deinococcus</taxon>
    </lineage>
</organism>
<dbReference type="AlphaFoldDB" id="F0RMX4"/>
<protein>
    <submittedName>
        <fullName evidence="2">Uncharacterized protein</fullName>
    </submittedName>
</protein>
<proteinExistence type="predicted"/>
<evidence type="ECO:0000256" key="1">
    <source>
        <dbReference type="SAM" id="Phobius"/>
    </source>
</evidence>
<dbReference type="EMBL" id="CP002536">
    <property type="protein sequence ID" value="ADY26116.1"/>
    <property type="molecule type" value="Genomic_DNA"/>
</dbReference>
<reference evidence="3" key="1">
    <citation type="submission" date="2011-02" db="EMBL/GenBank/DDBJ databases">
        <title>The complete sequence of chromosome of Deinococcus proteolyticus DSM 20540.</title>
        <authorList>
            <consortium name="US DOE Joint Genome Institute (JGI-PGF)"/>
            <person name="Lucas S."/>
            <person name="Copeland A."/>
            <person name="Lapidus A."/>
            <person name="Bruce D."/>
            <person name="Goodwin L."/>
            <person name="Pitluck S."/>
            <person name="Kyrpides N."/>
            <person name="Mavromatis K."/>
            <person name="Pagani I."/>
            <person name="Ivanova N."/>
            <person name="Ovchinnikova G."/>
            <person name="Zeytun A."/>
            <person name="Detter J.C."/>
            <person name="Han C."/>
            <person name="Land M."/>
            <person name="Hauser L."/>
            <person name="Markowitz V."/>
            <person name="Cheng J.-F."/>
            <person name="Hugenholtz P."/>
            <person name="Woyke T."/>
            <person name="Wu D."/>
            <person name="Pukall R."/>
            <person name="Steenblock K."/>
            <person name="Brambilla E."/>
            <person name="Klenk H.-P."/>
            <person name="Eisen J.A."/>
        </authorList>
    </citation>
    <scope>NUCLEOTIDE SEQUENCE [LARGE SCALE GENOMIC DNA]</scope>
    <source>
        <strain evidence="3">ATCC 35074 / DSM 20540 / JCM 6276 / NBRC 101906 / NCIMB 13154 / VKM Ac-1939 / CCM 2703 / MRP</strain>
    </source>
</reference>
<evidence type="ECO:0000313" key="3">
    <source>
        <dbReference type="Proteomes" id="UP000007718"/>
    </source>
</evidence>
<feature type="transmembrane region" description="Helical" evidence="1">
    <location>
        <begin position="293"/>
        <end position="314"/>
    </location>
</feature>
<keyword evidence="3" id="KW-1185">Reference proteome</keyword>
<dbReference type="KEGG" id="dpt:Deipr_0960"/>
<keyword evidence="1" id="KW-0472">Membrane</keyword>
<name>F0RMX4_DEIPM</name>
<feature type="transmembrane region" description="Helical" evidence="1">
    <location>
        <begin position="239"/>
        <end position="260"/>
    </location>
</feature>
<feature type="transmembrane region" description="Helical" evidence="1">
    <location>
        <begin position="204"/>
        <end position="227"/>
    </location>
</feature>
<reference evidence="2 3" key="2">
    <citation type="journal article" date="2012" name="Stand. Genomic Sci.">
        <title>Complete genome sequence of the orange-red pigmented, radioresistant Deinococcus proteolyticus type strain (MRP(T)).</title>
        <authorList>
            <person name="Copeland A."/>
            <person name="Zeytun A."/>
            <person name="Yassawong M."/>
            <person name="Nolan M."/>
            <person name="Lucas S."/>
            <person name="Hammon N."/>
            <person name="Deshpande S."/>
            <person name="Cheng J.F."/>
            <person name="Han C."/>
            <person name="Tapia R."/>
            <person name="Goodwin L.A."/>
            <person name="Pitluck S."/>
            <person name="Mavromatis K."/>
            <person name="Liolios K."/>
            <person name="Pagani I."/>
            <person name="Ivanova N."/>
            <person name="Mikhailova N."/>
            <person name="Pati A."/>
            <person name="Chen A."/>
            <person name="Palaniappan K."/>
            <person name="Land M."/>
            <person name="Hauser L."/>
            <person name="Jeffries C.D."/>
            <person name="Brambilla E.M."/>
            <person name="Rohde M."/>
            <person name="Sikorski J."/>
            <person name="Pukall R."/>
            <person name="Goker M."/>
            <person name="Detter J.C."/>
            <person name="Woyke T."/>
            <person name="Bristow J."/>
            <person name="Eisen J.A."/>
            <person name="Markowitz V."/>
            <person name="Hugenholtz P."/>
            <person name="Kyrpides N.C."/>
            <person name="Klenk H.P."/>
            <person name="Lapidus A."/>
        </authorList>
    </citation>
    <scope>NUCLEOTIDE SEQUENCE [LARGE SCALE GENOMIC DNA]</scope>
    <source>
        <strain evidence="3">ATCC 35074 / DSM 20540 / JCM 6276 / NBRC 101906 / NCIMB 13154 / VKM Ac-1939 / CCM 2703 / MRP</strain>
    </source>
</reference>
<gene>
    <name evidence="2" type="ordered locus">Deipr_0960</name>
</gene>